<dbReference type="InterPro" id="IPR025121">
    <property type="entry name" value="GTPase_HflX_N"/>
</dbReference>
<dbReference type="AlphaFoldDB" id="A0A401IU10"/>
<dbReference type="GO" id="GO:0005525">
    <property type="term" value="F:GTP binding"/>
    <property type="evidence" value="ECO:0007669"/>
    <property type="project" value="UniProtKB-UniRule"/>
</dbReference>
<dbReference type="Pfam" id="PF01926">
    <property type="entry name" value="MMR_HSR1"/>
    <property type="match status" value="1"/>
</dbReference>
<dbReference type="InterPro" id="IPR016496">
    <property type="entry name" value="GTPase_HflX"/>
</dbReference>
<dbReference type="InterPro" id="IPR030394">
    <property type="entry name" value="G_HFLX_dom"/>
</dbReference>
<feature type="binding site" evidence="8">
    <location>
        <position position="236"/>
    </location>
    <ligand>
        <name>Mg(2+)</name>
        <dbReference type="ChEBI" id="CHEBI:18420"/>
    </ligand>
</feature>
<dbReference type="GO" id="GO:0005737">
    <property type="term" value="C:cytoplasm"/>
    <property type="evidence" value="ECO:0007669"/>
    <property type="project" value="UniProtKB-SubCell"/>
</dbReference>
<dbReference type="OrthoDB" id="9812272at2"/>
<comment type="caution">
    <text evidence="11">The sequence shown here is derived from an EMBL/GenBank/DDBJ whole genome shotgun (WGS) entry which is preliminary data.</text>
</comment>
<feature type="binding site" evidence="8">
    <location>
        <position position="209"/>
    </location>
    <ligand>
        <name>Mg(2+)</name>
        <dbReference type="ChEBI" id="CHEBI:18420"/>
    </ligand>
</feature>
<dbReference type="GO" id="GO:0043022">
    <property type="term" value="F:ribosome binding"/>
    <property type="evidence" value="ECO:0007669"/>
    <property type="project" value="TreeGrafter"/>
</dbReference>
<dbReference type="PANTHER" id="PTHR10229:SF4">
    <property type="entry name" value="GTPASE HFLX"/>
    <property type="match status" value="1"/>
</dbReference>
<feature type="coiled-coil region" evidence="9">
    <location>
        <begin position="162"/>
        <end position="192"/>
    </location>
</feature>
<evidence type="ECO:0000313" key="11">
    <source>
        <dbReference type="EMBL" id="GBG95043.1"/>
    </source>
</evidence>
<dbReference type="PIRSF" id="PIRSF006809">
    <property type="entry name" value="GTP-binding_hflX_prd"/>
    <property type="match status" value="1"/>
</dbReference>
<comment type="similarity">
    <text evidence="6">Belongs to the TRAFAC class OBG-HflX-like GTPase superfamily. HflX GTPase family.</text>
</comment>
<evidence type="ECO:0000256" key="5">
    <source>
        <dbReference type="ARBA" id="ARBA00023134"/>
    </source>
</evidence>
<dbReference type="InterPro" id="IPR042108">
    <property type="entry name" value="GTPase_HflX_N_sf"/>
</dbReference>
<dbReference type="Proteomes" id="UP000286848">
    <property type="component" value="Unassembled WGS sequence"/>
</dbReference>
<dbReference type="Gene3D" id="3.40.50.300">
    <property type="entry name" value="P-loop containing nucleotide triphosphate hydrolases"/>
    <property type="match status" value="1"/>
</dbReference>
<dbReference type="InterPro" id="IPR006073">
    <property type="entry name" value="GTP-bd"/>
</dbReference>
<evidence type="ECO:0000259" key="10">
    <source>
        <dbReference type="PROSITE" id="PS51705"/>
    </source>
</evidence>
<evidence type="ECO:0000256" key="8">
    <source>
        <dbReference type="PIRSR" id="PIRSR006809-2"/>
    </source>
</evidence>
<dbReference type="InterPro" id="IPR032305">
    <property type="entry name" value="GTP-bd_M"/>
</dbReference>
<dbReference type="NCBIfam" id="TIGR03156">
    <property type="entry name" value="GTP_HflX"/>
    <property type="match status" value="1"/>
</dbReference>
<evidence type="ECO:0000256" key="9">
    <source>
        <dbReference type="SAM" id="Coils"/>
    </source>
</evidence>
<proteinExistence type="inferred from homology"/>
<reference evidence="11 12" key="1">
    <citation type="journal article" date="2019" name="Int. J. Syst. Evol. Microbiol.">
        <title>Lactobacillus salitolerans sp. nov., a novel lactic acid bacterium isolated from spent mushroom substrates.</title>
        <authorList>
            <person name="Tohno M."/>
            <person name="Tanizawa Y."/>
            <person name="Kojima Y."/>
            <person name="Sakamoto M."/>
            <person name="Nakamura Y."/>
            <person name="Ohkuma M."/>
            <person name="Kobayashi H."/>
        </authorList>
    </citation>
    <scope>NUCLEOTIDE SEQUENCE [LARGE SCALE GENOMIC DNA]</scope>
    <source>
        <strain evidence="11 12">YK43</strain>
    </source>
</reference>
<comment type="subcellular location">
    <subcellularLocation>
        <location evidence="6">Cytoplasm</location>
    </subcellularLocation>
    <text evidence="6">May associate with membranes.</text>
</comment>
<dbReference type="PANTHER" id="PTHR10229">
    <property type="entry name" value="GTP-BINDING PROTEIN HFLX"/>
    <property type="match status" value="1"/>
</dbReference>
<dbReference type="FunFam" id="3.40.50.11060:FF:000001">
    <property type="entry name" value="GTPase HflX"/>
    <property type="match status" value="1"/>
</dbReference>
<dbReference type="InterPro" id="IPR027417">
    <property type="entry name" value="P-loop_NTPase"/>
</dbReference>
<dbReference type="CDD" id="cd01878">
    <property type="entry name" value="HflX"/>
    <property type="match status" value="1"/>
</dbReference>
<feature type="binding site" evidence="7">
    <location>
        <begin position="256"/>
        <end position="259"/>
    </location>
    <ligand>
        <name>GTP</name>
        <dbReference type="ChEBI" id="CHEBI:37565"/>
    </ligand>
</feature>
<comment type="function">
    <text evidence="6">GTPase that associates with the 50S ribosomal subunit and may have a role during protein synthesis or ribosome biogenesis.</text>
</comment>
<keyword evidence="1 6" id="KW-0963">Cytoplasm</keyword>
<keyword evidence="5 6" id="KW-0342">GTP-binding</keyword>
<keyword evidence="12" id="KW-1185">Reference proteome</keyword>
<accession>A0A401IU10</accession>
<comment type="cofactor">
    <cofactor evidence="8">
        <name>Mg(2+)</name>
        <dbReference type="ChEBI" id="CHEBI:18420"/>
    </cofactor>
</comment>
<dbReference type="GO" id="GO:0046872">
    <property type="term" value="F:metal ion binding"/>
    <property type="evidence" value="ECO:0007669"/>
    <property type="project" value="UniProtKB-KW"/>
</dbReference>
<keyword evidence="4 8" id="KW-0460">Magnesium</keyword>
<dbReference type="RefSeq" id="WP_124977002.1">
    <property type="nucleotide sequence ID" value="NZ_BFFP01000024.1"/>
</dbReference>
<keyword evidence="2 8" id="KW-0479">Metal-binding</keyword>
<gene>
    <name evidence="6" type="primary">hflX</name>
    <name evidence="11" type="ORF">LFYK43_15020</name>
</gene>
<dbReference type="Pfam" id="PF16360">
    <property type="entry name" value="GTP-bdg_M"/>
    <property type="match status" value="1"/>
</dbReference>
<evidence type="ECO:0000256" key="3">
    <source>
        <dbReference type="ARBA" id="ARBA00022741"/>
    </source>
</evidence>
<evidence type="ECO:0000256" key="4">
    <source>
        <dbReference type="ARBA" id="ARBA00022842"/>
    </source>
</evidence>
<dbReference type="Pfam" id="PF13167">
    <property type="entry name" value="GTP-bdg_N"/>
    <property type="match status" value="1"/>
</dbReference>
<comment type="subunit">
    <text evidence="6">Monomer. Associates with the 50S ribosomal subunit.</text>
</comment>
<dbReference type="HAMAP" id="MF_00900">
    <property type="entry name" value="GTPase_HflX"/>
    <property type="match status" value="1"/>
</dbReference>
<dbReference type="EMBL" id="BFFP01000024">
    <property type="protein sequence ID" value="GBG95043.1"/>
    <property type="molecule type" value="Genomic_DNA"/>
</dbReference>
<dbReference type="GO" id="GO:0003924">
    <property type="term" value="F:GTPase activity"/>
    <property type="evidence" value="ECO:0007669"/>
    <property type="project" value="UniProtKB-UniRule"/>
</dbReference>
<name>A0A401IU10_9LACO</name>
<dbReference type="Gene3D" id="3.40.50.11060">
    <property type="entry name" value="GTPase HflX, N-terminal domain"/>
    <property type="match status" value="1"/>
</dbReference>
<evidence type="ECO:0000313" key="12">
    <source>
        <dbReference type="Proteomes" id="UP000286848"/>
    </source>
</evidence>
<feature type="domain" description="Hflx-type G" evidence="10">
    <location>
        <begin position="196"/>
        <end position="365"/>
    </location>
</feature>
<evidence type="ECO:0000256" key="1">
    <source>
        <dbReference type="ARBA" id="ARBA00022490"/>
    </source>
</evidence>
<keyword evidence="3 6" id="KW-0547">Nucleotide-binding</keyword>
<dbReference type="PROSITE" id="PS51705">
    <property type="entry name" value="G_HFLX"/>
    <property type="match status" value="1"/>
</dbReference>
<keyword evidence="9" id="KW-0175">Coiled coil</keyword>
<dbReference type="Gene3D" id="6.10.250.2860">
    <property type="match status" value="1"/>
</dbReference>
<feature type="binding site" evidence="7">
    <location>
        <begin position="343"/>
        <end position="345"/>
    </location>
    <ligand>
        <name>GTP</name>
        <dbReference type="ChEBI" id="CHEBI:37565"/>
    </ligand>
</feature>
<dbReference type="SUPFAM" id="SSF52540">
    <property type="entry name" value="P-loop containing nucleoside triphosphate hydrolases"/>
    <property type="match status" value="1"/>
</dbReference>
<sequence length="422" mass="47135">MDLAILAGIDTGRENFDYEMSELAALTEAAEIKPDLTIIQKLDKPVTATYFGSGKLTEIKEAASATEAEFLIMNDELTPTQLRNCEDQTGLTVIDRTALILQIFARRAQTREAKLQVQIASLQYRLPRLRTSSLNRFDQQTAGSGGGFTSRGAGETKMELNRRTIQDQITHLRRQLKEVEAEEKTKRKSRDRSNLKTVALVGYTNAGKSTTMNHLLSLTGQDPDKQVLEKNMLFATLDTSVRHLEFDDHKQILLSDTVGFVSRLPHQLVEAFKTTLAEAAQADLLVQVVDVSDPHAKQMVKTTEETLEEIGVRGIPMIYAFNKADLTPGLRYPEIAGDQITFSARDEESIKLLSQMIKKTVFADFVTRTYLIPFDQGKFLEQLNSNATIQKTDYTAEGTLITAEVSPATAGIMQRFEFETSK</sequence>
<organism evidence="11 12">
    <name type="scientific">Ligilactobacillus salitolerans</name>
    <dbReference type="NCBI Taxonomy" id="1808352"/>
    <lineage>
        <taxon>Bacteria</taxon>
        <taxon>Bacillati</taxon>
        <taxon>Bacillota</taxon>
        <taxon>Bacilli</taxon>
        <taxon>Lactobacillales</taxon>
        <taxon>Lactobacillaceae</taxon>
        <taxon>Ligilactobacillus</taxon>
    </lineage>
</organism>
<protein>
    <recommendedName>
        <fullName evidence="6">GTPase HflX</fullName>
    </recommendedName>
    <alternativeName>
        <fullName evidence="6">GTP-binding protein HflX</fullName>
    </alternativeName>
</protein>
<evidence type="ECO:0000256" key="7">
    <source>
        <dbReference type="PIRSR" id="PIRSR006809-1"/>
    </source>
</evidence>
<evidence type="ECO:0000256" key="2">
    <source>
        <dbReference type="ARBA" id="ARBA00022723"/>
    </source>
</evidence>
<feature type="binding site" evidence="7">
    <location>
        <begin position="234"/>
        <end position="238"/>
    </location>
    <ligand>
        <name>GTP</name>
        <dbReference type="ChEBI" id="CHEBI:37565"/>
    </ligand>
</feature>
<feature type="binding site" evidence="7">
    <location>
        <begin position="322"/>
        <end position="325"/>
    </location>
    <ligand>
        <name>GTP</name>
        <dbReference type="ChEBI" id="CHEBI:37565"/>
    </ligand>
</feature>
<feature type="binding site" evidence="7">
    <location>
        <begin position="202"/>
        <end position="209"/>
    </location>
    <ligand>
        <name>GTP</name>
        <dbReference type="ChEBI" id="CHEBI:37565"/>
    </ligand>
</feature>
<evidence type="ECO:0000256" key="6">
    <source>
        <dbReference type="HAMAP-Rule" id="MF_00900"/>
    </source>
</evidence>